<organism evidence="2 3">
    <name type="scientific">Malus domestica</name>
    <name type="common">Apple</name>
    <name type="synonym">Pyrus malus</name>
    <dbReference type="NCBI Taxonomy" id="3750"/>
    <lineage>
        <taxon>Eukaryota</taxon>
        <taxon>Viridiplantae</taxon>
        <taxon>Streptophyta</taxon>
        <taxon>Embryophyta</taxon>
        <taxon>Tracheophyta</taxon>
        <taxon>Spermatophyta</taxon>
        <taxon>Magnoliopsida</taxon>
        <taxon>eudicotyledons</taxon>
        <taxon>Gunneridae</taxon>
        <taxon>Pentapetalae</taxon>
        <taxon>rosids</taxon>
        <taxon>fabids</taxon>
        <taxon>Rosales</taxon>
        <taxon>Rosaceae</taxon>
        <taxon>Amygdaloideae</taxon>
        <taxon>Maleae</taxon>
        <taxon>Malus</taxon>
    </lineage>
</organism>
<dbReference type="InterPro" id="IPR055482">
    <property type="entry name" value="DUF7054"/>
</dbReference>
<comment type="caution">
    <text evidence="2">The sequence shown here is derived from an EMBL/GenBank/DDBJ whole genome shotgun (WGS) entry which is preliminary data.</text>
</comment>
<name>A0A498HGW4_MALDO</name>
<dbReference type="AlphaFoldDB" id="A0A498HGW4"/>
<feature type="domain" description="DUF7054" evidence="1">
    <location>
        <begin position="27"/>
        <end position="91"/>
    </location>
</feature>
<evidence type="ECO:0000259" key="1">
    <source>
        <dbReference type="Pfam" id="PF23156"/>
    </source>
</evidence>
<dbReference type="PANTHER" id="PTHR33270">
    <property type="entry name" value="BNAC05G50380D PROTEIN"/>
    <property type="match status" value="1"/>
</dbReference>
<keyword evidence="3" id="KW-1185">Reference proteome</keyword>
<reference evidence="2 3" key="1">
    <citation type="submission" date="2018-10" db="EMBL/GenBank/DDBJ databases">
        <title>A high-quality apple genome assembly.</title>
        <authorList>
            <person name="Hu J."/>
        </authorList>
    </citation>
    <scope>NUCLEOTIDE SEQUENCE [LARGE SCALE GENOMIC DNA]</scope>
    <source>
        <strain evidence="3">cv. HFTH1</strain>
        <tissue evidence="2">Young leaf</tissue>
    </source>
</reference>
<protein>
    <recommendedName>
        <fullName evidence="1">DUF7054 domain-containing protein</fullName>
    </recommendedName>
</protein>
<accession>A0A498HGW4</accession>
<dbReference type="InterPro" id="IPR040358">
    <property type="entry name" value="At4g22758-like"/>
</dbReference>
<dbReference type="EMBL" id="RDQH01000343">
    <property type="protein sequence ID" value="RXH68557.1"/>
    <property type="molecule type" value="Genomic_DNA"/>
</dbReference>
<sequence>MLKRKVLERINLQKHKKTSTDATHTVKTNRFLITVNVLGSAGPIRFVVNEDDLVARVIDTALKSYAREGRLPVLGSDVKDFLLHCANAGSDGSRGGRNFVLSKKQKQVQNNNIAERKSEITAPKGTVSSWKAWLNKSFTFKISSH</sequence>
<dbReference type="Pfam" id="PF23156">
    <property type="entry name" value="DUF7054"/>
    <property type="match status" value="1"/>
</dbReference>
<dbReference type="Proteomes" id="UP000290289">
    <property type="component" value="Chromosome 17"/>
</dbReference>
<proteinExistence type="predicted"/>
<gene>
    <name evidence="2" type="ORF">DVH24_030890</name>
</gene>
<evidence type="ECO:0000313" key="2">
    <source>
        <dbReference type="EMBL" id="RXH68557.1"/>
    </source>
</evidence>
<dbReference type="PANTHER" id="PTHR33270:SF5">
    <property type="entry name" value="GB|AAC00605.1"/>
    <property type="match status" value="1"/>
</dbReference>
<evidence type="ECO:0000313" key="3">
    <source>
        <dbReference type="Proteomes" id="UP000290289"/>
    </source>
</evidence>